<evidence type="ECO:0000313" key="5">
    <source>
        <dbReference type="EMBL" id="APB30665.1"/>
    </source>
</evidence>
<evidence type="ECO:0000256" key="1">
    <source>
        <dbReference type="ARBA" id="ARBA00022448"/>
    </source>
</evidence>
<dbReference type="OrthoDB" id="9790614at2"/>
<dbReference type="AlphaFoldDB" id="A0A1J0A422"/>
<dbReference type="Gene3D" id="2.40.50.140">
    <property type="entry name" value="Nucleic acid-binding proteins"/>
    <property type="match status" value="1"/>
</dbReference>
<dbReference type="GO" id="GO:0005524">
    <property type="term" value="F:ATP binding"/>
    <property type="evidence" value="ECO:0007669"/>
    <property type="project" value="UniProtKB-KW"/>
</dbReference>
<name>A0A1J0A422_9ENTE</name>
<dbReference type="Pfam" id="PF00005">
    <property type="entry name" value="ABC_tran"/>
    <property type="match status" value="1"/>
</dbReference>
<dbReference type="SUPFAM" id="SSF50331">
    <property type="entry name" value="MOP-like"/>
    <property type="match status" value="1"/>
</dbReference>
<dbReference type="Pfam" id="PF17912">
    <property type="entry name" value="OB_MalK"/>
    <property type="match status" value="1"/>
</dbReference>
<organism evidence="5 6">
    <name type="scientific">Vagococcus teuberi</name>
    <dbReference type="NCBI Taxonomy" id="519472"/>
    <lineage>
        <taxon>Bacteria</taxon>
        <taxon>Bacillati</taxon>
        <taxon>Bacillota</taxon>
        <taxon>Bacilli</taxon>
        <taxon>Lactobacillales</taxon>
        <taxon>Enterococcaceae</taxon>
        <taxon>Vagococcus</taxon>
    </lineage>
</organism>
<dbReference type="InterPro" id="IPR040582">
    <property type="entry name" value="OB_MalK-like"/>
</dbReference>
<dbReference type="SUPFAM" id="SSF52540">
    <property type="entry name" value="P-loop containing nucleoside triphosphate hydrolases"/>
    <property type="match status" value="1"/>
</dbReference>
<dbReference type="InterPro" id="IPR017871">
    <property type="entry name" value="ABC_transporter-like_CS"/>
</dbReference>
<dbReference type="GO" id="GO:0055052">
    <property type="term" value="C:ATP-binding cassette (ABC) transporter complex, substrate-binding subunit-containing"/>
    <property type="evidence" value="ECO:0007669"/>
    <property type="project" value="TreeGrafter"/>
</dbReference>
<dbReference type="InterPro" id="IPR015855">
    <property type="entry name" value="ABC_transpr_MalK-like"/>
</dbReference>
<evidence type="ECO:0000313" key="6">
    <source>
        <dbReference type="Proteomes" id="UP000191200"/>
    </source>
</evidence>
<dbReference type="RefSeq" id="WP_071456233.1">
    <property type="nucleotide sequence ID" value="NZ_CP017267.1"/>
</dbReference>
<evidence type="ECO:0000259" key="4">
    <source>
        <dbReference type="PROSITE" id="PS50893"/>
    </source>
</evidence>
<sequence length="361" mass="41281">MSYIELSKIYKVYNEKNLVIDDFNLSIEKNEFVALIGPSGCGKSTLLRMISGLEDITYGDLIIDGKRMNDIHAKDRDMSMVFQNYALYPHLTNYDNIAFGLKLRKESKEVIKERLSSVAKMLDLENYLEAYPSELSGGQRQRVALGRAMVQNSHIFLMDEPLSNLDAKLRNRMRIEILKLHKQLNVTTIYVTHDQVEAMTMADKIVVMDKGEVQQIGKPKELYYNPANLFVAKFIGDPDINILGGTLQQSSVQIGQSVIELNPSLYQKLDEYEGKEILVGIRAEDFRTENIYVESAEKQYRGMIELIEMRGDSSILMTKFDDNEITIKVPSSQNYELGDNIDFSVNQSRILLFDKETGERI</sequence>
<dbReference type="PROSITE" id="PS00211">
    <property type="entry name" value="ABC_TRANSPORTER_1"/>
    <property type="match status" value="1"/>
</dbReference>
<dbReference type="KEGG" id="vte:BHY08_01780"/>
<dbReference type="PANTHER" id="PTHR43875:SF1">
    <property type="entry name" value="OSMOPROTECTIVE COMPOUNDS UPTAKE ATP-BINDING PROTEIN GGTA"/>
    <property type="match status" value="1"/>
</dbReference>
<proteinExistence type="predicted"/>
<dbReference type="GO" id="GO:0016887">
    <property type="term" value="F:ATP hydrolysis activity"/>
    <property type="evidence" value="ECO:0007669"/>
    <property type="project" value="InterPro"/>
</dbReference>
<protein>
    <submittedName>
        <fullName evidence="5">Sugar ABC transporter ATP-binding protein</fullName>
    </submittedName>
</protein>
<feature type="domain" description="ABC transporter" evidence="4">
    <location>
        <begin position="4"/>
        <end position="235"/>
    </location>
</feature>
<dbReference type="InterPro" id="IPR047641">
    <property type="entry name" value="ABC_transpr_MalK/UgpC-like"/>
</dbReference>
<keyword evidence="1" id="KW-0813">Transport</keyword>
<dbReference type="CDD" id="cd03301">
    <property type="entry name" value="ABC_MalK_N"/>
    <property type="match status" value="1"/>
</dbReference>
<keyword evidence="2" id="KW-0547">Nucleotide-binding</keyword>
<dbReference type="PANTHER" id="PTHR43875">
    <property type="entry name" value="MALTODEXTRIN IMPORT ATP-BINDING PROTEIN MSMX"/>
    <property type="match status" value="1"/>
</dbReference>
<dbReference type="Gene3D" id="2.40.50.100">
    <property type="match status" value="1"/>
</dbReference>
<keyword evidence="6" id="KW-1185">Reference proteome</keyword>
<gene>
    <name evidence="5" type="ORF">BHY08_01780</name>
</gene>
<dbReference type="STRING" id="519472.BHY08_01780"/>
<keyword evidence="3 5" id="KW-0067">ATP-binding</keyword>
<reference evidence="5 6" key="1">
    <citation type="submission" date="2016-09" db="EMBL/GenBank/DDBJ databases">
        <title>Vagococcus teuberi sp. nov., isolated from the Malian artisanal sour milk fene.</title>
        <authorList>
            <person name="Wullschleger S."/>
            <person name="Seifert C."/>
            <person name="Baumgartner S."/>
            <person name="Lacroix C."/>
            <person name="Bonfoh B."/>
            <person name="Stevens M.J."/>
            <person name="Meile L."/>
        </authorList>
    </citation>
    <scope>NUCLEOTIDE SEQUENCE [LARGE SCALE GENOMIC DNA]</scope>
    <source>
        <strain evidence="5 6">DSM 21459</strain>
    </source>
</reference>
<dbReference type="InterPro" id="IPR027417">
    <property type="entry name" value="P-loop_NTPase"/>
</dbReference>
<dbReference type="InterPro" id="IPR008995">
    <property type="entry name" value="Mo/tungstate-bd_C_term_dom"/>
</dbReference>
<dbReference type="GO" id="GO:0008643">
    <property type="term" value="P:carbohydrate transport"/>
    <property type="evidence" value="ECO:0007669"/>
    <property type="project" value="InterPro"/>
</dbReference>
<dbReference type="InterPro" id="IPR012340">
    <property type="entry name" value="NA-bd_OB-fold"/>
</dbReference>
<dbReference type="GO" id="GO:0140359">
    <property type="term" value="F:ABC-type transporter activity"/>
    <property type="evidence" value="ECO:0007669"/>
    <property type="project" value="InterPro"/>
</dbReference>
<dbReference type="InterPro" id="IPR003439">
    <property type="entry name" value="ABC_transporter-like_ATP-bd"/>
</dbReference>
<dbReference type="PROSITE" id="PS50893">
    <property type="entry name" value="ABC_TRANSPORTER_2"/>
    <property type="match status" value="1"/>
</dbReference>
<dbReference type="Proteomes" id="UP000191200">
    <property type="component" value="Chromosome"/>
</dbReference>
<dbReference type="InterPro" id="IPR003593">
    <property type="entry name" value="AAA+_ATPase"/>
</dbReference>
<dbReference type="FunFam" id="3.40.50.300:FF:000042">
    <property type="entry name" value="Maltose/maltodextrin ABC transporter, ATP-binding protein"/>
    <property type="match status" value="1"/>
</dbReference>
<dbReference type="Gene3D" id="3.40.50.300">
    <property type="entry name" value="P-loop containing nucleotide triphosphate hydrolases"/>
    <property type="match status" value="1"/>
</dbReference>
<evidence type="ECO:0000256" key="2">
    <source>
        <dbReference type="ARBA" id="ARBA00022741"/>
    </source>
</evidence>
<dbReference type="NCBIfam" id="NF008653">
    <property type="entry name" value="PRK11650.1"/>
    <property type="match status" value="1"/>
</dbReference>
<dbReference type="EMBL" id="CP017267">
    <property type="protein sequence ID" value="APB30665.1"/>
    <property type="molecule type" value="Genomic_DNA"/>
</dbReference>
<accession>A0A1J0A422</accession>
<evidence type="ECO:0000256" key="3">
    <source>
        <dbReference type="ARBA" id="ARBA00022840"/>
    </source>
</evidence>
<dbReference type="SMART" id="SM00382">
    <property type="entry name" value="AAA"/>
    <property type="match status" value="1"/>
</dbReference>